<gene>
    <name evidence="7" type="ORF">NQ318_002092</name>
</gene>
<name>A0AAV8Y7B5_9CUCU</name>
<evidence type="ECO:0000256" key="5">
    <source>
        <dbReference type="ARBA" id="ARBA00023242"/>
    </source>
</evidence>
<accession>A0AAV8Y7B5</accession>
<keyword evidence="6" id="KW-0805">Transcription regulation</keyword>
<dbReference type="AlphaFoldDB" id="A0AAV8Y7B5"/>
<evidence type="ECO:0000313" key="8">
    <source>
        <dbReference type="Proteomes" id="UP001162162"/>
    </source>
</evidence>
<protein>
    <recommendedName>
        <fullName evidence="3 6">Transcription elongation factor 1 homolog</fullName>
    </recommendedName>
</protein>
<dbReference type="InterPro" id="IPR007808">
    <property type="entry name" value="Elf1"/>
</dbReference>
<comment type="subcellular location">
    <subcellularLocation>
        <location evidence="1 6">Nucleus</location>
    </subcellularLocation>
</comment>
<keyword evidence="6" id="KW-0479">Metal-binding</keyword>
<evidence type="ECO:0000256" key="4">
    <source>
        <dbReference type="ARBA" id="ARBA00022833"/>
    </source>
</evidence>
<keyword evidence="8" id="KW-1185">Reference proteome</keyword>
<comment type="function">
    <text evidence="6">Transcription elongation factor implicated in the maintenance of proper chromatin structure in actively transcribed regions.</text>
</comment>
<dbReference type="GO" id="GO:0006368">
    <property type="term" value="P:transcription elongation by RNA polymerase II"/>
    <property type="evidence" value="ECO:0007669"/>
    <property type="project" value="TreeGrafter"/>
</dbReference>
<reference evidence="7" key="1">
    <citation type="journal article" date="2023" name="Insect Mol. Biol.">
        <title>Genome sequencing provides insights into the evolution of gene families encoding plant cell wall-degrading enzymes in longhorned beetles.</title>
        <authorList>
            <person name="Shin N.R."/>
            <person name="Okamura Y."/>
            <person name="Kirsch R."/>
            <person name="Pauchet Y."/>
        </authorList>
    </citation>
    <scope>NUCLEOTIDE SEQUENCE</scope>
    <source>
        <strain evidence="7">AMC_N1</strain>
    </source>
</reference>
<dbReference type="GO" id="GO:0008023">
    <property type="term" value="C:transcription elongation factor complex"/>
    <property type="evidence" value="ECO:0007669"/>
    <property type="project" value="TreeGrafter"/>
</dbReference>
<dbReference type="InterPro" id="IPR038567">
    <property type="entry name" value="T_Elf1_sf"/>
</dbReference>
<evidence type="ECO:0000256" key="1">
    <source>
        <dbReference type="ARBA" id="ARBA00004123"/>
    </source>
</evidence>
<evidence type="ECO:0000256" key="6">
    <source>
        <dbReference type="RuleBase" id="RU364033"/>
    </source>
</evidence>
<comment type="caution">
    <text evidence="7">The sequence shown here is derived from an EMBL/GenBank/DDBJ whole genome shotgun (WGS) entry which is preliminary data.</text>
</comment>
<sequence>MHFTLHLTFQRYRTGPAYYRAYANPGAFAGSVSGVRMQGQEIHADKGRNTARITCRVCLEDFQTTINFLSEPVDVYNDWIDACESAN</sequence>
<dbReference type="GO" id="GO:0000993">
    <property type="term" value="F:RNA polymerase II complex binding"/>
    <property type="evidence" value="ECO:0007669"/>
    <property type="project" value="TreeGrafter"/>
</dbReference>
<evidence type="ECO:0000256" key="2">
    <source>
        <dbReference type="ARBA" id="ARBA00009730"/>
    </source>
</evidence>
<dbReference type="PANTHER" id="PTHR20934">
    <property type="entry name" value="TRANSCRIPTION ELONGATION FACTOR 1 HOMOLOG"/>
    <property type="match status" value="1"/>
</dbReference>
<organism evidence="7 8">
    <name type="scientific">Aromia moschata</name>
    <dbReference type="NCBI Taxonomy" id="1265417"/>
    <lineage>
        <taxon>Eukaryota</taxon>
        <taxon>Metazoa</taxon>
        <taxon>Ecdysozoa</taxon>
        <taxon>Arthropoda</taxon>
        <taxon>Hexapoda</taxon>
        <taxon>Insecta</taxon>
        <taxon>Pterygota</taxon>
        <taxon>Neoptera</taxon>
        <taxon>Endopterygota</taxon>
        <taxon>Coleoptera</taxon>
        <taxon>Polyphaga</taxon>
        <taxon>Cucujiformia</taxon>
        <taxon>Chrysomeloidea</taxon>
        <taxon>Cerambycidae</taxon>
        <taxon>Cerambycinae</taxon>
        <taxon>Callichromatini</taxon>
        <taxon>Aromia</taxon>
    </lineage>
</organism>
<dbReference type="PANTHER" id="PTHR20934:SF0">
    <property type="entry name" value="TRANSCRIPTION ELONGATION FACTOR 1 HOMOLOG"/>
    <property type="match status" value="1"/>
</dbReference>
<dbReference type="Gene3D" id="2.20.25.190">
    <property type="match status" value="1"/>
</dbReference>
<keyword evidence="6" id="KW-0863">Zinc-finger</keyword>
<dbReference type="Pfam" id="PF05129">
    <property type="entry name" value="Zn_ribbon_Elf1"/>
    <property type="match status" value="1"/>
</dbReference>
<evidence type="ECO:0000313" key="7">
    <source>
        <dbReference type="EMBL" id="KAJ8946813.1"/>
    </source>
</evidence>
<keyword evidence="4 6" id="KW-0862">Zinc</keyword>
<comment type="similarity">
    <text evidence="2 6">Belongs to the ELOF1 family.</text>
</comment>
<proteinExistence type="inferred from homology"/>
<dbReference type="Proteomes" id="UP001162162">
    <property type="component" value="Unassembled WGS sequence"/>
</dbReference>
<keyword evidence="6" id="KW-0804">Transcription</keyword>
<dbReference type="EMBL" id="JAPWTK010000175">
    <property type="protein sequence ID" value="KAJ8946813.1"/>
    <property type="molecule type" value="Genomic_DNA"/>
</dbReference>
<dbReference type="GO" id="GO:0008270">
    <property type="term" value="F:zinc ion binding"/>
    <property type="evidence" value="ECO:0007669"/>
    <property type="project" value="UniProtKB-KW"/>
</dbReference>
<dbReference type="SUPFAM" id="SSF57783">
    <property type="entry name" value="Zinc beta-ribbon"/>
    <property type="match status" value="1"/>
</dbReference>
<keyword evidence="5 6" id="KW-0539">Nucleus</keyword>
<evidence type="ECO:0000256" key="3">
    <source>
        <dbReference type="ARBA" id="ARBA00014973"/>
    </source>
</evidence>